<evidence type="ECO:0000313" key="3">
    <source>
        <dbReference type="Proteomes" id="UP000566819"/>
    </source>
</evidence>
<evidence type="ECO:0000313" key="2">
    <source>
        <dbReference type="EMBL" id="KAF4629317.1"/>
    </source>
</evidence>
<dbReference type="AlphaFoldDB" id="A0A8H4RJK2"/>
<proteinExistence type="predicted"/>
<accession>A0A8H4RJK2</accession>
<dbReference type="Proteomes" id="UP000566819">
    <property type="component" value="Unassembled WGS sequence"/>
</dbReference>
<protein>
    <submittedName>
        <fullName evidence="2">Uncharacterized protein</fullName>
    </submittedName>
</protein>
<organism evidence="2 3">
    <name type="scientific">Cudoniella acicularis</name>
    <dbReference type="NCBI Taxonomy" id="354080"/>
    <lineage>
        <taxon>Eukaryota</taxon>
        <taxon>Fungi</taxon>
        <taxon>Dikarya</taxon>
        <taxon>Ascomycota</taxon>
        <taxon>Pezizomycotina</taxon>
        <taxon>Leotiomycetes</taxon>
        <taxon>Helotiales</taxon>
        <taxon>Tricladiaceae</taxon>
        <taxon>Cudoniella</taxon>
    </lineage>
</organism>
<keyword evidence="3" id="KW-1185">Reference proteome</keyword>
<gene>
    <name evidence="2" type="ORF">G7Y89_g8834</name>
</gene>
<reference evidence="2 3" key="1">
    <citation type="submission" date="2020-03" db="EMBL/GenBank/DDBJ databases">
        <title>Draft Genome Sequence of Cudoniella acicularis.</title>
        <authorList>
            <person name="Buettner E."/>
            <person name="Kellner H."/>
        </authorList>
    </citation>
    <scope>NUCLEOTIDE SEQUENCE [LARGE SCALE GENOMIC DNA]</scope>
    <source>
        <strain evidence="2 3">DSM 108380</strain>
    </source>
</reference>
<feature type="signal peptide" evidence="1">
    <location>
        <begin position="1"/>
        <end position="20"/>
    </location>
</feature>
<feature type="chain" id="PRO_5034409779" evidence="1">
    <location>
        <begin position="21"/>
        <end position="150"/>
    </location>
</feature>
<dbReference type="EMBL" id="JAAMPI010000693">
    <property type="protein sequence ID" value="KAF4629317.1"/>
    <property type="molecule type" value="Genomic_DNA"/>
</dbReference>
<name>A0A8H4RJK2_9HELO</name>
<evidence type="ECO:0000256" key="1">
    <source>
        <dbReference type="SAM" id="SignalP"/>
    </source>
</evidence>
<comment type="caution">
    <text evidence="2">The sequence shown here is derived from an EMBL/GenBank/DDBJ whole genome shotgun (WGS) entry which is preliminary data.</text>
</comment>
<sequence length="150" mass="16734">MHPPSKIILLLALLPAACLSNPINTRQQFPGLKWGLNFYKTNDCSTPNDLDLVDTWFDNQEMQCQSLYPVPGDILLSASLDPASDYSTNEPGSGYIIHLFENETCDYSQNGEKTVTFQDLHQCVQPNSKAVGFLSFQVIAYSNWRPFGGP</sequence>
<keyword evidence="1" id="KW-0732">Signal</keyword>